<name>A0A9Q0S478_9DIPT</name>
<sequence>MANKTWKTNGPENKYQESLFRSGKLNSSSKPSTVQAKYAMFSAFSNPTFRKHFALVKQKCSPDISTEGPMTITNMVTAEDEERERNEISEIDGIEGPSKKAFDIGSDKAQSQNKFEFLQAPIIPCVYTDGDTKQEKCMVVFMLYSGVNAVSVDIITKPDTVGQICQVSYNWPIAMYNLKSMFQNDRNGCMLVDEIDPKAIDIDAALKQYRENMEDAPKATIEIKLPVEVKPDPTTWKKTFNKKQDGGVVIFLEFECIRKDYAILKSEKVLRIE</sequence>
<proteinExistence type="predicted"/>
<dbReference type="Proteomes" id="UP001151699">
    <property type="component" value="Chromosome B"/>
</dbReference>
<keyword evidence="2" id="KW-1185">Reference proteome</keyword>
<evidence type="ECO:0000313" key="1">
    <source>
        <dbReference type="EMBL" id="KAJ6642750.1"/>
    </source>
</evidence>
<accession>A0A9Q0S478</accession>
<gene>
    <name evidence="1" type="ORF">Bhyg_07704</name>
</gene>
<protein>
    <submittedName>
        <fullName evidence="1">Uncharacterized protein</fullName>
    </submittedName>
</protein>
<dbReference type="EMBL" id="WJQU01000002">
    <property type="protein sequence ID" value="KAJ6642750.1"/>
    <property type="molecule type" value="Genomic_DNA"/>
</dbReference>
<comment type="caution">
    <text evidence="1">The sequence shown here is derived from an EMBL/GenBank/DDBJ whole genome shotgun (WGS) entry which is preliminary data.</text>
</comment>
<organism evidence="1 2">
    <name type="scientific">Pseudolycoriella hygida</name>
    <dbReference type="NCBI Taxonomy" id="35572"/>
    <lineage>
        <taxon>Eukaryota</taxon>
        <taxon>Metazoa</taxon>
        <taxon>Ecdysozoa</taxon>
        <taxon>Arthropoda</taxon>
        <taxon>Hexapoda</taxon>
        <taxon>Insecta</taxon>
        <taxon>Pterygota</taxon>
        <taxon>Neoptera</taxon>
        <taxon>Endopterygota</taxon>
        <taxon>Diptera</taxon>
        <taxon>Nematocera</taxon>
        <taxon>Sciaroidea</taxon>
        <taxon>Sciaridae</taxon>
        <taxon>Pseudolycoriella</taxon>
    </lineage>
</organism>
<evidence type="ECO:0000313" key="2">
    <source>
        <dbReference type="Proteomes" id="UP001151699"/>
    </source>
</evidence>
<dbReference type="AlphaFoldDB" id="A0A9Q0S478"/>
<dbReference type="OrthoDB" id="10468927at2759"/>
<reference evidence="1" key="1">
    <citation type="submission" date="2022-07" db="EMBL/GenBank/DDBJ databases">
        <authorList>
            <person name="Trinca V."/>
            <person name="Uliana J.V.C."/>
            <person name="Torres T.T."/>
            <person name="Ward R.J."/>
            <person name="Monesi N."/>
        </authorList>
    </citation>
    <scope>NUCLEOTIDE SEQUENCE</scope>
    <source>
        <strain evidence="1">HSMRA1968</strain>
        <tissue evidence="1">Whole embryos</tissue>
    </source>
</reference>